<dbReference type="PROSITE" id="PS50011">
    <property type="entry name" value="PROTEIN_KINASE_DOM"/>
    <property type="match status" value="1"/>
</dbReference>
<dbReference type="InterPro" id="IPR000719">
    <property type="entry name" value="Prot_kinase_dom"/>
</dbReference>
<gene>
    <name evidence="2" type="ORF">TeGR_g7845</name>
</gene>
<comment type="caution">
    <text evidence="2">The sequence shown here is derived from an EMBL/GenBank/DDBJ whole genome shotgun (WGS) entry which is preliminary data.</text>
</comment>
<feature type="non-terminal residue" evidence="2">
    <location>
        <position position="1"/>
    </location>
</feature>
<dbReference type="SUPFAM" id="SSF56112">
    <property type="entry name" value="Protein kinase-like (PK-like)"/>
    <property type="match status" value="1"/>
</dbReference>
<dbReference type="Gene3D" id="1.10.510.10">
    <property type="entry name" value="Transferase(Phosphotransferase) domain 1"/>
    <property type="match status" value="1"/>
</dbReference>
<evidence type="ECO:0000313" key="2">
    <source>
        <dbReference type="EMBL" id="GMI29421.1"/>
    </source>
</evidence>
<protein>
    <recommendedName>
        <fullName evidence="1">Protein kinase domain-containing protein</fullName>
    </recommendedName>
</protein>
<accession>A0ABQ6MP33</accession>
<evidence type="ECO:0000313" key="3">
    <source>
        <dbReference type="Proteomes" id="UP001165060"/>
    </source>
</evidence>
<keyword evidence="3" id="KW-1185">Reference proteome</keyword>
<proteinExistence type="predicted"/>
<name>A0ABQ6MP33_9STRA</name>
<feature type="domain" description="Protein kinase" evidence="1">
    <location>
        <begin position="1"/>
        <end position="240"/>
    </location>
</feature>
<dbReference type="Proteomes" id="UP001165060">
    <property type="component" value="Unassembled WGS sequence"/>
</dbReference>
<reference evidence="2 3" key="1">
    <citation type="journal article" date="2023" name="Commun. Biol.">
        <title>Genome analysis of Parmales, the sister group of diatoms, reveals the evolutionary specialization of diatoms from phago-mixotrophs to photoautotrophs.</title>
        <authorList>
            <person name="Ban H."/>
            <person name="Sato S."/>
            <person name="Yoshikawa S."/>
            <person name="Yamada K."/>
            <person name="Nakamura Y."/>
            <person name="Ichinomiya M."/>
            <person name="Sato N."/>
            <person name="Blanc-Mathieu R."/>
            <person name="Endo H."/>
            <person name="Kuwata A."/>
            <person name="Ogata H."/>
        </authorList>
    </citation>
    <scope>NUCLEOTIDE SEQUENCE [LARGE SCALE GENOMIC DNA]</scope>
</reference>
<dbReference type="EMBL" id="BRYB01004335">
    <property type="protein sequence ID" value="GMI29421.1"/>
    <property type="molecule type" value="Genomic_DNA"/>
</dbReference>
<organism evidence="2 3">
    <name type="scientific">Tetraparma gracilis</name>
    <dbReference type="NCBI Taxonomy" id="2962635"/>
    <lineage>
        <taxon>Eukaryota</taxon>
        <taxon>Sar</taxon>
        <taxon>Stramenopiles</taxon>
        <taxon>Ochrophyta</taxon>
        <taxon>Bolidophyceae</taxon>
        <taxon>Parmales</taxon>
        <taxon>Triparmaceae</taxon>
        <taxon>Tetraparma</taxon>
    </lineage>
</organism>
<dbReference type="InterPro" id="IPR011009">
    <property type="entry name" value="Kinase-like_dom_sf"/>
</dbReference>
<evidence type="ECO:0000259" key="1">
    <source>
        <dbReference type="PROSITE" id="PS50011"/>
    </source>
</evidence>
<sequence length="268" mass="29926">YGFKGRVFNVKMEKSRAVVAKLADYGTADLRPDTDSLPICMANFTTLENSPPEFLVLGENCRQGWGHDNWGLGLCFFHLFTGNCPYEELLEEVTCPPNLRRLLEDVWDPADKSGTDFALLSSLINADVYEEGDEKDFVLFDTLYRYLVLFGAWAEESREVLGEDGERVWRAVDEGLRLDSATFAKDAGTFALETGNNYIVAAAREKLAELEGAMDCLKGLLAWDPEARWTSEDVLNSTMMQGLVEEDGAAQGVAASFMHFLEVESERT</sequence>